<dbReference type="STRING" id="427683.A5481_16010"/>
<organism evidence="1 2">
    <name type="scientific">Methylobacterium platani</name>
    <dbReference type="NCBI Taxonomy" id="427683"/>
    <lineage>
        <taxon>Bacteria</taxon>
        <taxon>Pseudomonadati</taxon>
        <taxon>Pseudomonadota</taxon>
        <taxon>Alphaproteobacteria</taxon>
        <taxon>Hyphomicrobiales</taxon>
        <taxon>Methylobacteriaceae</taxon>
        <taxon>Methylobacterium</taxon>
    </lineage>
</organism>
<comment type="caution">
    <text evidence="1">The sequence shown here is derived from an EMBL/GenBank/DDBJ whole genome shotgun (WGS) entry which is preliminary data.</text>
</comment>
<dbReference type="EMBL" id="LWHQ01000028">
    <property type="protein sequence ID" value="OAS23950.1"/>
    <property type="molecule type" value="Genomic_DNA"/>
</dbReference>
<gene>
    <name evidence="1" type="ORF">A5481_16010</name>
</gene>
<sequence>MTARTLPRVDDVIRAPAPRPVPRKGDDARLFARRALDYGDANAAALVDGRAAYGRVRDELASPGAQP</sequence>
<evidence type="ECO:0000313" key="2">
    <source>
        <dbReference type="Proteomes" id="UP000078316"/>
    </source>
</evidence>
<name>A0A179S9H5_9HYPH</name>
<dbReference type="Proteomes" id="UP000078316">
    <property type="component" value="Unassembled WGS sequence"/>
</dbReference>
<accession>A0A179S9H5</accession>
<reference evidence="1 2" key="1">
    <citation type="submission" date="2016-04" db="EMBL/GenBank/DDBJ databases">
        <authorList>
            <person name="Evans L.H."/>
            <person name="Alamgir A."/>
            <person name="Owens N."/>
            <person name="Weber N.D."/>
            <person name="Virtaneva K."/>
            <person name="Barbian K."/>
            <person name="Babar A."/>
            <person name="Rosenke K."/>
        </authorList>
    </citation>
    <scope>NUCLEOTIDE SEQUENCE [LARGE SCALE GENOMIC DNA]</scope>
    <source>
        <strain evidence="1 2">PMB02</strain>
    </source>
</reference>
<protein>
    <submittedName>
        <fullName evidence="1">Uncharacterized protein</fullName>
    </submittedName>
</protein>
<evidence type="ECO:0000313" key="1">
    <source>
        <dbReference type="EMBL" id="OAS23950.1"/>
    </source>
</evidence>
<dbReference type="AlphaFoldDB" id="A0A179S9H5"/>
<proteinExistence type="predicted"/>